<name>A0ABU1P6P9_9BACL</name>
<reference evidence="1 2" key="1">
    <citation type="submission" date="2023-07" db="EMBL/GenBank/DDBJ databases">
        <title>Sorghum-associated microbial communities from plants grown in Nebraska, USA.</title>
        <authorList>
            <person name="Schachtman D."/>
        </authorList>
    </citation>
    <scope>NUCLEOTIDE SEQUENCE [LARGE SCALE GENOMIC DNA]</scope>
    <source>
        <strain evidence="1 2">CC258</strain>
    </source>
</reference>
<comment type="caution">
    <text evidence="1">The sequence shown here is derived from an EMBL/GenBank/DDBJ whole genome shotgun (WGS) entry which is preliminary data.</text>
</comment>
<dbReference type="EMBL" id="JAVDSB010000030">
    <property type="protein sequence ID" value="MDR6555416.1"/>
    <property type="molecule type" value="Genomic_DNA"/>
</dbReference>
<keyword evidence="2" id="KW-1185">Reference proteome</keyword>
<organism evidence="1 2">
    <name type="scientific">Paenibacillus qinlingensis</name>
    <dbReference type="NCBI Taxonomy" id="1837343"/>
    <lineage>
        <taxon>Bacteria</taxon>
        <taxon>Bacillati</taxon>
        <taxon>Bacillota</taxon>
        <taxon>Bacilli</taxon>
        <taxon>Bacillales</taxon>
        <taxon>Paenibacillaceae</taxon>
        <taxon>Paenibacillus</taxon>
    </lineage>
</organism>
<evidence type="ECO:0000313" key="1">
    <source>
        <dbReference type="EMBL" id="MDR6555416.1"/>
    </source>
</evidence>
<protein>
    <submittedName>
        <fullName evidence="1">Uncharacterized protein</fullName>
    </submittedName>
</protein>
<accession>A0ABU1P6P9</accession>
<gene>
    <name evidence="1" type="ORF">J2736_006678</name>
</gene>
<evidence type="ECO:0000313" key="2">
    <source>
        <dbReference type="Proteomes" id="UP001267290"/>
    </source>
</evidence>
<proteinExistence type="predicted"/>
<dbReference type="Proteomes" id="UP001267290">
    <property type="component" value="Unassembled WGS sequence"/>
</dbReference>
<sequence>MMGTYVKFKFSDTEYEFTNDLEFHGDYIWTEGNFSCDCNRSSFIQEHCDSEFPLMDCGDTIELIEVKEALT</sequence>